<evidence type="ECO:0000313" key="2">
    <source>
        <dbReference type="Proteomes" id="UP000887574"/>
    </source>
</evidence>
<keyword evidence="2" id="KW-1185">Reference proteome</keyword>
<dbReference type="SUPFAM" id="SSF47095">
    <property type="entry name" value="HMG-box"/>
    <property type="match status" value="1"/>
</dbReference>
<accession>A0A915DZX2</accession>
<name>A0A915DZX2_9BILA</name>
<proteinExistence type="predicted"/>
<dbReference type="AlphaFoldDB" id="A0A915DZX2"/>
<evidence type="ECO:0000256" key="1">
    <source>
        <dbReference type="SAM" id="MobiDB-lite"/>
    </source>
</evidence>
<dbReference type="Proteomes" id="UP000887574">
    <property type="component" value="Unplaced"/>
</dbReference>
<sequence length="380" mass="43844">MHSVVTRAKKHNSRLYKQEDDFDQSDNEMQTITDDDKQSELDFLEFMDSEEKDQQCRDVNDKSQEITEDADLRKHSDISNENFKDYWNTAFGYSRISMSSAANIRISHRNNFSLLLAARPIVLEDQIPNITRKESTCKKLKIKGPKQAREYWASDSRRRFLEKSRGKSAAEFREAWLEVEEKSKWDQLAAIDKKRYVEDRKKAGLHPIAKQHVGVSIQELQAFISAEWTSIKDKSKWESMAAEDTKRFEQEMQVYSEAKNPTEEPCSSPSSIIMIMPIASENSNIALYNLYQLFHSKPSPIKSRSTRKQSSILLSCRNRVKERHSSRLAQNSFKKEHYVQPNTLSPSIACVVAVVQQPTCHIQPALLTECYVDNRPLGGV</sequence>
<dbReference type="InterPro" id="IPR036910">
    <property type="entry name" value="HMG_box_dom_sf"/>
</dbReference>
<dbReference type="Gene3D" id="1.10.30.10">
    <property type="entry name" value="High mobility group box domain"/>
    <property type="match status" value="1"/>
</dbReference>
<evidence type="ECO:0000313" key="3">
    <source>
        <dbReference type="WBParaSite" id="jg25460"/>
    </source>
</evidence>
<dbReference type="WBParaSite" id="jg25460">
    <property type="protein sequence ID" value="jg25460"/>
    <property type="gene ID" value="jg25460"/>
</dbReference>
<organism evidence="2 3">
    <name type="scientific">Ditylenchus dipsaci</name>
    <dbReference type="NCBI Taxonomy" id="166011"/>
    <lineage>
        <taxon>Eukaryota</taxon>
        <taxon>Metazoa</taxon>
        <taxon>Ecdysozoa</taxon>
        <taxon>Nematoda</taxon>
        <taxon>Chromadorea</taxon>
        <taxon>Rhabditida</taxon>
        <taxon>Tylenchina</taxon>
        <taxon>Tylenchomorpha</taxon>
        <taxon>Sphaerularioidea</taxon>
        <taxon>Anguinidae</taxon>
        <taxon>Anguininae</taxon>
        <taxon>Ditylenchus</taxon>
    </lineage>
</organism>
<reference evidence="3" key="1">
    <citation type="submission" date="2022-11" db="UniProtKB">
        <authorList>
            <consortium name="WormBaseParasite"/>
        </authorList>
    </citation>
    <scope>IDENTIFICATION</scope>
</reference>
<feature type="region of interest" description="Disordered" evidence="1">
    <location>
        <begin position="1"/>
        <end position="28"/>
    </location>
</feature>
<protein>
    <submittedName>
        <fullName evidence="3">Uncharacterized protein</fullName>
    </submittedName>
</protein>